<dbReference type="GO" id="GO:0016989">
    <property type="term" value="F:sigma factor antagonist activity"/>
    <property type="evidence" value="ECO:0007669"/>
    <property type="project" value="TreeGrafter"/>
</dbReference>
<accession>A0A3P1XW48</accession>
<evidence type="ECO:0000259" key="2">
    <source>
        <dbReference type="Pfam" id="PF04773"/>
    </source>
</evidence>
<evidence type="ECO:0000313" key="4">
    <source>
        <dbReference type="EMBL" id="RRD62735.1"/>
    </source>
</evidence>
<dbReference type="RefSeq" id="WP_124750628.1">
    <property type="nucleotide sequence ID" value="NZ_RQYS01000006.1"/>
</dbReference>
<evidence type="ECO:0000259" key="3">
    <source>
        <dbReference type="Pfam" id="PF16344"/>
    </source>
</evidence>
<evidence type="ECO:0000256" key="1">
    <source>
        <dbReference type="SAM" id="Phobius"/>
    </source>
</evidence>
<keyword evidence="1" id="KW-0812">Transmembrane</keyword>
<dbReference type="Gene3D" id="2.60.120.1440">
    <property type="match status" value="1"/>
</dbReference>
<dbReference type="Pfam" id="PF04773">
    <property type="entry name" value="FecR"/>
    <property type="match status" value="1"/>
</dbReference>
<feature type="domain" description="Protein FecR C-terminal" evidence="3">
    <location>
        <begin position="258"/>
        <end position="325"/>
    </location>
</feature>
<keyword evidence="1" id="KW-1133">Transmembrane helix</keyword>
<dbReference type="FunFam" id="2.60.120.1440:FF:000001">
    <property type="entry name" value="Putative anti-sigma factor"/>
    <property type="match status" value="1"/>
</dbReference>
<dbReference type="Gene3D" id="3.55.50.30">
    <property type="match status" value="1"/>
</dbReference>
<dbReference type="Pfam" id="PF16344">
    <property type="entry name" value="FecR_C"/>
    <property type="match status" value="1"/>
</dbReference>
<dbReference type="PANTHER" id="PTHR30273">
    <property type="entry name" value="PERIPLASMIC SIGNAL SENSOR AND SIGMA FACTOR ACTIVATOR FECR-RELATED"/>
    <property type="match status" value="1"/>
</dbReference>
<dbReference type="InterPro" id="IPR006860">
    <property type="entry name" value="FecR"/>
</dbReference>
<sequence length="332" mass="38227">MMNEQLLVRFLMKQCSAEELKSIDRWVAADPAHADWLYEMEHLWSLKDELRFSDEQEIKRSYRRFLSRVSRRALPDTKGKRWRISAFLKYAATIVLAGLLAVNGYDLLRSKRPSLAMNTIKIPVGQRASLLLSDGTKVWLNAGSTLSYPSAFGEKNRPVSLIGEAFFEVAHDADKPFVVQSDRMYVEVKGTKFCMKTYPEERAIVTLAEGSVQVSSIDADYRAMLKPNEQISYSEQEGWVLTENVDAELTRSWIDGELYFVEQPLSEIAKSLERRFGVRIRICNPLSADDTYTCHFRETDSLERVLSLLKETRQLDYKKRNDGVIEMITIKK</sequence>
<dbReference type="InterPro" id="IPR012373">
    <property type="entry name" value="Ferrdict_sens_TM"/>
</dbReference>
<gene>
    <name evidence="4" type="ORF">EII40_02125</name>
</gene>
<evidence type="ECO:0000313" key="5">
    <source>
        <dbReference type="Proteomes" id="UP000278609"/>
    </source>
</evidence>
<dbReference type="PIRSF" id="PIRSF018266">
    <property type="entry name" value="FecR"/>
    <property type="match status" value="1"/>
</dbReference>
<protein>
    <submittedName>
        <fullName evidence="4">DUF4974 domain-containing protein</fullName>
    </submittedName>
</protein>
<organism evidence="4 5">
    <name type="scientific">Tannerella forsythia</name>
    <name type="common">Bacteroides forsythus</name>
    <dbReference type="NCBI Taxonomy" id="28112"/>
    <lineage>
        <taxon>Bacteria</taxon>
        <taxon>Pseudomonadati</taxon>
        <taxon>Bacteroidota</taxon>
        <taxon>Bacteroidia</taxon>
        <taxon>Bacteroidales</taxon>
        <taxon>Tannerellaceae</taxon>
        <taxon>Tannerella</taxon>
    </lineage>
</organism>
<dbReference type="InterPro" id="IPR032508">
    <property type="entry name" value="FecR_C"/>
</dbReference>
<reference evidence="4 5" key="1">
    <citation type="submission" date="2018-11" db="EMBL/GenBank/DDBJ databases">
        <title>Genomes From Bacteria Associated with the Canine Oral Cavity: a Test Case for Automated Genome-Based Taxonomic Assignment.</title>
        <authorList>
            <person name="Coil D.A."/>
            <person name="Jospin G."/>
            <person name="Darling A.E."/>
            <person name="Wallis C."/>
            <person name="Davis I.J."/>
            <person name="Harris S."/>
            <person name="Eisen J.A."/>
            <person name="Holcombe L.J."/>
            <person name="O'Flynn C."/>
        </authorList>
    </citation>
    <scope>NUCLEOTIDE SEQUENCE [LARGE SCALE GENOMIC DNA]</scope>
    <source>
        <strain evidence="4 5">OH2617_COT-023</strain>
    </source>
</reference>
<dbReference type="Proteomes" id="UP000278609">
    <property type="component" value="Unassembled WGS sequence"/>
</dbReference>
<dbReference type="AlphaFoldDB" id="A0A3P1XW48"/>
<proteinExistence type="predicted"/>
<comment type="caution">
    <text evidence="4">The sequence shown here is derived from an EMBL/GenBank/DDBJ whole genome shotgun (WGS) entry which is preliminary data.</text>
</comment>
<keyword evidence="1" id="KW-0472">Membrane</keyword>
<dbReference type="OrthoDB" id="1098987at2"/>
<name>A0A3P1XW48_TANFO</name>
<dbReference type="PANTHER" id="PTHR30273:SF2">
    <property type="entry name" value="PROTEIN FECR"/>
    <property type="match status" value="1"/>
</dbReference>
<feature type="domain" description="FecR protein" evidence="2">
    <location>
        <begin position="119"/>
        <end position="213"/>
    </location>
</feature>
<feature type="transmembrane region" description="Helical" evidence="1">
    <location>
        <begin position="87"/>
        <end position="105"/>
    </location>
</feature>
<dbReference type="EMBL" id="RQYS01000006">
    <property type="protein sequence ID" value="RRD62735.1"/>
    <property type="molecule type" value="Genomic_DNA"/>
</dbReference>